<comment type="caution">
    <text evidence="2">The sequence shown here is derived from an EMBL/GenBank/DDBJ whole genome shotgun (WGS) entry which is preliminary data.</text>
</comment>
<feature type="domain" description="AB hydrolase-1" evidence="1">
    <location>
        <begin position="5"/>
        <end position="218"/>
    </location>
</feature>
<dbReference type="InterPro" id="IPR052897">
    <property type="entry name" value="Sec-Metab_Biosynth_Hydrolase"/>
</dbReference>
<dbReference type="InterPro" id="IPR029058">
    <property type="entry name" value="AB_hydrolase_fold"/>
</dbReference>
<evidence type="ECO:0000313" key="2">
    <source>
        <dbReference type="EMBL" id="MFD1231683.1"/>
    </source>
</evidence>
<keyword evidence="2" id="KW-0378">Hydrolase</keyword>
<dbReference type="InterPro" id="IPR000073">
    <property type="entry name" value="AB_hydrolase_1"/>
</dbReference>
<evidence type="ECO:0000259" key="1">
    <source>
        <dbReference type="Pfam" id="PF12697"/>
    </source>
</evidence>
<gene>
    <name evidence="2" type="ORF">ACFQ34_00120</name>
</gene>
<proteinExistence type="predicted"/>
<dbReference type="EMBL" id="JBHTMB010000002">
    <property type="protein sequence ID" value="MFD1231683.1"/>
    <property type="molecule type" value="Genomic_DNA"/>
</dbReference>
<sequence length="234" mass="24773">MSATLVLVHGAWHGPWAWDVLRTELPDVETIAVDLPSSGPDPKSLGTLDDDVAVVRAAVAAAGGPVVVVGHSYGGVPITEGLDGADGVARLVYLTAMMMDVGHTVVGSLRGQWPHWWDVHEDEGYLDARHPEEFLYGDVDPAIAEAAVAKLGHQSLAAYTATLTAAAWRTLPSTYVVCDNDAALAPRAQERMAERAQRVVHLPAAHSPFLSHAEDLAALLREELAAASGRAVGR</sequence>
<dbReference type="PANTHER" id="PTHR37017:SF11">
    <property type="entry name" value="ESTERASE_LIPASE_THIOESTERASE DOMAIN-CONTAINING PROTEIN"/>
    <property type="match status" value="1"/>
</dbReference>
<evidence type="ECO:0000313" key="3">
    <source>
        <dbReference type="Proteomes" id="UP001597182"/>
    </source>
</evidence>
<protein>
    <submittedName>
        <fullName evidence="2">Alpha/beta hydrolase</fullName>
    </submittedName>
</protein>
<dbReference type="RefSeq" id="WP_013676465.1">
    <property type="nucleotide sequence ID" value="NZ_BAABKS010000014.1"/>
</dbReference>
<accession>A0ABW3VBJ4</accession>
<keyword evidence="3" id="KW-1185">Reference proteome</keyword>
<dbReference type="GO" id="GO:0016787">
    <property type="term" value="F:hydrolase activity"/>
    <property type="evidence" value="ECO:0007669"/>
    <property type="project" value="UniProtKB-KW"/>
</dbReference>
<dbReference type="Pfam" id="PF12697">
    <property type="entry name" value="Abhydrolase_6"/>
    <property type="match status" value="1"/>
</dbReference>
<organism evidence="2 3">
    <name type="scientific">Pseudonocardia benzenivorans</name>
    <dbReference type="NCBI Taxonomy" id="228005"/>
    <lineage>
        <taxon>Bacteria</taxon>
        <taxon>Bacillati</taxon>
        <taxon>Actinomycetota</taxon>
        <taxon>Actinomycetes</taxon>
        <taxon>Pseudonocardiales</taxon>
        <taxon>Pseudonocardiaceae</taxon>
        <taxon>Pseudonocardia</taxon>
    </lineage>
</organism>
<dbReference type="Proteomes" id="UP001597182">
    <property type="component" value="Unassembled WGS sequence"/>
</dbReference>
<dbReference type="SUPFAM" id="SSF53474">
    <property type="entry name" value="alpha/beta-Hydrolases"/>
    <property type="match status" value="1"/>
</dbReference>
<dbReference type="PANTHER" id="PTHR37017">
    <property type="entry name" value="AB HYDROLASE-1 DOMAIN-CONTAINING PROTEIN-RELATED"/>
    <property type="match status" value="1"/>
</dbReference>
<dbReference type="Gene3D" id="3.40.50.1820">
    <property type="entry name" value="alpha/beta hydrolase"/>
    <property type="match status" value="1"/>
</dbReference>
<name>A0ABW3VBJ4_9PSEU</name>
<reference evidence="3" key="1">
    <citation type="journal article" date="2019" name="Int. J. Syst. Evol. Microbiol.">
        <title>The Global Catalogue of Microorganisms (GCM) 10K type strain sequencing project: providing services to taxonomists for standard genome sequencing and annotation.</title>
        <authorList>
            <consortium name="The Broad Institute Genomics Platform"/>
            <consortium name="The Broad Institute Genome Sequencing Center for Infectious Disease"/>
            <person name="Wu L."/>
            <person name="Ma J."/>
        </authorList>
    </citation>
    <scope>NUCLEOTIDE SEQUENCE [LARGE SCALE GENOMIC DNA]</scope>
    <source>
        <strain evidence="3">CCUG 49018</strain>
    </source>
</reference>